<sequence>MAGFGQRVTKCRRAKKKSLSEMSRELGISKVSLAAYEKNKMEPPYEVLIMLVQYFNVTADYLLGLSNKA</sequence>
<proteinExistence type="predicted"/>
<gene>
    <name evidence="3" type="ORF">IAD32_03825</name>
</gene>
<dbReference type="PROSITE" id="PS50943">
    <property type="entry name" value="HTH_CROC1"/>
    <property type="match status" value="1"/>
</dbReference>
<dbReference type="SMART" id="SM00530">
    <property type="entry name" value="HTH_XRE"/>
    <property type="match status" value="1"/>
</dbReference>
<dbReference type="GO" id="GO:0003677">
    <property type="term" value="F:DNA binding"/>
    <property type="evidence" value="ECO:0007669"/>
    <property type="project" value="UniProtKB-KW"/>
</dbReference>
<protein>
    <submittedName>
        <fullName evidence="3">Helix-turn-helix transcriptional regulator</fullName>
    </submittedName>
</protein>
<evidence type="ECO:0000313" key="3">
    <source>
        <dbReference type="EMBL" id="HIQ80394.1"/>
    </source>
</evidence>
<accession>A0A9D0ZHH6</accession>
<dbReference type="SUPFAM" id="SSF47413">
    <property type="entry name" value="lambda repressor-like DNA-binding domains"/>
    <property type="match status" value="1"/>
</dbReference>
<dbReference type="CDD" id="cd00093">
    <property type="entry name" value="HTH_XRE"/>
    <property type="match status" value="1"/>
</dbReference>
<comment type="caution">
    <text evidence="3">The sequence shown here is derived from an EMBL/GenBank/DDBJ whole genome shotgun (WGS) entry which is preliminary data.</text>
</comment>
<dbReference type="InterPro" id="IPR001387">
    <property type="entry name" value="Cro/C1-type_HTH"/>
</dbReference>
<organism evidence="3 4">
    <name type="scientific">Candidatus Scatavimonas merdigallinarum</name>
    <dbReference type="NCBI Taxonomy" id="2840914"/>
    <lineage>
        <taxon>Bacteria</taxon>
        <taxon>Bacillati</taxon>
        <taxon>Bacillota</taxon>
        <taxon>Clostridia</taxon>
        <taxon>Eubacteriales</taxon>
        <taxon>Oscillospiraceae</taxon>
        <taxon>Oscillospiraceae incertae sedis</taxon>
        <taxon>Candidatus Scatavimonas</taxon>
    </lineage>
</organism>
<keyword evidence="1" id="KW-0238">DNA-binding</keyword>
<evidence type="ECO:0000313" key="4">
    <source>
        <dbReference type="Proteomes" id="UP000886787"/>
    </source>
</evidence>
<dbReference type="Proteomes" id="UP000886787">
    <property type="component" value="Unassembled WGS sequence"/>
</dbReference>
<dbReference type="AlphaFoldDB" id="A0A9D0ZHH6"/>
<dbReference type="InterPro" id="IPR010982">
    <property type="entry name" value="Lambda_DNA-bd_dom_sf"/>
</dbReference>
<evidence type="ECO:0000256" key="1">
    <source>
        <dbReference type="ARBA" id="ARBA00023125"/>
    </source>
</evidence>
<dbReference type="Pfam" id="PF12844">
    <property type="entry name" value="HTH_19"/>
    <property type="match status" value="1"/>
</dbReference>
<reference evidence="3" key="1">
    <citation type="submission" date="2020-10" db="EMBL/GenBank/DDBJ databases">
        <authorList>
            <person name="Gilroy R."/>
        </authorList>
    </citation>
    <scope>NUCLEOTIDE SEQUENCE</scope>
    <source>
        <strain evidence="3">ChiSjej1B19-3389</strain>
    </source>
</reference>
<reference evidence="3" key="2">
    <citation type="journal article" date="2021" name="PeerJ">
        <title>Extensive microbial diversity within the chicken gut microbiome revealed by metagenomics and culture.</title>
        <authorList>
            <person name="Gilroy R."/>
            <person name="Ravi A."/>
            <person name="Getino M."/>
            <person name="Pursley I."/>
            <person name="Horton D.L."/>
            <person name="Alikhan N.F."/>
            <person name="Baker D."/>
            <person name="Gharbi K."/>
            <person name="Hall N."/>
            <person name="Watson M."/>
            <person name="Adriaenssens E.M."/>
            <person name="Foster-Nyarko E."/>
            <person name="Jarju S."/>
            <person name="Secka A."/>
            <person name="Antonio M."/>
            <person name="Oren A."/>
            <person name="Chaudhuri R.R."/>
            <person name="La Ragione R."/>
            <person name="Hildebrand F."/>
            <person name="Pallen M.J."/>
        </authorList>
    </citation>
    <scope>NUCLEOTIDE SEQUENCE</scope>
    <source>
        <strain evidence="3">ChiSjej1B19-3389</strain>
    </source>
</reference>
<evidence type="ECO:0000259" key="2">
    <source>
        <dbReference type="PROSITE" id="PS50943"/>
    </source>
</evidence>
<dbReference type="EMBL" id="DVFW01000021">
    <property type="protein sequence ID" value="HIQ80394.1"/>
    <property type="molecule type" value="Genomic_DNA"/>
</dbReference>
<dbReference type="Gene3D" id="1.10.260.40">
    <property type="entry name" value="lambda repressor-like DNA-binding domains"/>
    <property type="match status" value="1"/>
</dbReference>
<feature type="domain" description="HTH cro/C1-type" evidence="2">
    <location>
        <begin position="8"/>
        <end position="62"/>
    </location>
</feature>
<dbReference type="PANTHER" id="PTHR46558">
    <property type="entry name" value="TRACRIPTIONAL REGULATORY PROTEIN-RELATED-RELATED"/>
    <property type="match status" value="1"/>
</dbReference>
<name>A0A9D0ZHH6_9FIRM</name>
<dbReference type="PANTHER" id="PTHR46558:SF14">
    <property type="entry name" value="HTH-TYPE TRANSCRIPTIONAL REGULATOR ANSR"/>
    <property type="match status" value="1"/>
</dbReference>